<sequence length="37" mass="4225">MLVSSPEGAPFLSYKLSQKYLRTIGIGVLRKNKIFLR</sequence>
<comment type="caution">
    <text evidence="1">The sequence shown here is derived from an EMBL/GenBank/DDBJ whole genome shotgun (WGS) entry which is preliminary data.</text>
</comment>
<gene>
    <name evidence="1" type="ORF">LEP1GSC128_1933</name>
</gene>
<accession>A0ABN0HZV8</accession>
<dbReference type="Proteomes" id="UP000002837">
    <property type="component" value="Unassembled WGS sequence"/>
</dbReference>
<reference evidence="1" key="1">
    <citation type="submission" date="2012-09" db="EMBL/GenBank/DDBJ databases">
        <authorList>
            <person name="Harkins D.M."/>
            <person name="Durkin A.S."/>
            <person name="Brinkac L.M."/>
            <person name="Selengut J.D."/>
            <person name="Sanka R."/>
            <person name="DePew J."/>
            <person name="Purushe J."/>
            <person name="Picardeau M."/>
            <person name="Werts C."/>
            <person name="Goarant C."/>
            <person name="Vinetz J.M."/>
            <person name="Sutton G.G."/>
            <person name="Nelson W.C."/>
            <person name="Fouts D.E."/>
        </authorList>
    </citation>
    <scope>NUCLEOTIDE SEQUENCE [LARGE SCALE GENOMIC DNA]</scope>
    <source>
        <strain evidence="1">200801926</strain>
    </source>
</reference>
<evidence type="ECO:0000313" key="1">
    <source>
        <dbReference type="EMBL" id="EKP14334.1"/>
    </source>
</evidence>
<organism evidence="1 2">
    <name type="scientific">Leptospira borgpetersenii str. 200801926</name>
    <dbReference type="NCBI Taxonomy" id="1193009"/>
    <lineage>
        <taxon>Bacteria</taxon>
        <taxon>Pseudomonadati</taxon>
        <taxon>Spirochaetota</taxon>
        <taxon>Spirochaetia</taxon>
        <taxon>Leptospirales</taxon>
        <taxon>Leptospiraceae</taxon>
        <taxon>Leptospira</taxon>
    </lineage>
</organism>
<dbReference type="EMBL" id="AKWJ02000017">
    <property type="protein sequence ID" value="EKP14334.1"/>
    <property type="molecule type" value="Genomic_DNA"/>
</dbReference>
<keyword evidence="2" id="KW-1185">Reference proteome</keyword>
<evidence type="ECO:0000313" key="2">
    <source>
        <dbReference type="Proteomes" id="UP000002837"/>
    </source>
</evidence>
<name>A0ABN0HZV8_LEPBO</name>
<protein>
    <submittedName>
        <fullName evidence="1">Uncharacterized protein</fullName>
    </submittedName>
</protein>
<proteinExistence type="predicted"/>